<evidence type="ECO:0000256" key="18">
    <source>
        <dbReference type="ARBA" id="ARBA00023268"/>
    </source>
</evidence>
<evidence type="ECO:0000256" key="1">
    <source>
        <dbReference type="ARBA" id="ARBA00001936"/>
    </source>
</evidence>
<evidence type="ECO:0000256" key="11">
    <source>
        <dbReference type="ARBA" id="ARBA00022839"/>
    </source>
</evidence>
<keyword evidence="4" id="KW-0808">Transferase</keyword>
<evidence type="ECO:0000256" key="20">
    <source>
        <dbReference type="ARBA" id="ARBA00034003"/>
    </source>
</evidence>
<evidence type="ECO:0000259" key="25">
    <source>
        <dbReference type="Pfam" id="PF21686"/>
    </source>
</evidence>
<evidence type="ECO:0000256" key="5">
    <source>
        <dbReference type="ARBA" id="ARBA00022695"/>
    </source>
</evidence>
<evidence type="ECO:0000256" key="6">
    <source>
        <dbReference type="ARBA" id="ARBA00022722"/>
    </source>
</evidence>
<comment type="catalytic activity">
    <reaction evidence="20">
        <text>ATP + (deoxyribonucleotide)n-3'-hydroxyl + 5'-phospho-(deoxyribonucleotide)m = (deoxyribonucleotide)n+m + AMP + diphosphate.</text>
        <dbReference type="EC" id="6.5.1.1"/>
    </reaction>
</comment>
<proteinExistence type="predicted"/>
<accession>A0ABS5Q9P0</accession>
<keyword evidence="18" id="KW-0511">Multifunctional enzyme</keyword>
<feature type="domain" description="DNA ligase D polymerase" evidence="25">
    <location>
        <begin position="594"/>
        <end position="838"/>
    </location>
</feature>
<gene>
    <name evidence="26" type="primary">ligD</name>
    <name evidence="26" type="ORF">KHU32_05770</name>
</gene>
<keyword evidence="17" id="KW-0464">Manganese</keyword>
<reference evidence="26 27" key="1">
    <citation type="submission" date="2021-05" db="EMBL/GenBank/DDBJ databases">
        <title>Roseococcus sp. XZZS9, whole genome shotgun sequencing project.</title>
        <authorList>
            <person name="Zhao G."/>
            <person name="Shen L."/>
        </authorList>
    </citation>
    <scope>NUCLEOTIDE SEQUENCE [LARGE SCALE GENOMIC DNA]</scope>
    <source>
        <strain evidence="26 27">XZZS9</strain>
    </source>
</reference>
<dbReference type="InterPro" id="IPR012340">
    <property type="entry name" value="NA-bd_OB-fold"/>
</dbReference>
<protein>
    <recommendedName>
        <fullName evidence="2">DNA ligase (ATP)</fullName>
        <ecNumber evidence="2">6.5.1.1</ecNumber>
    </recommendedName>
    <alternativeName>
        <fullName evidence="19">NHEJ DNA polymerase</fullName>
    </alternativeName>
</protein>
<dbReference type="EC" id="6.5.1.1" evidence="2"/>
<evidence type="ECO:0000256" key="4">
    <source>
        <dbReference type="ARBA" id="ARBA00022679"/>
    </source>
</evidence>
<evidence type="ECO:0000256" key="2">
    <source>
        <dbReference type="ARBA" id="ARBA00012727"/>
    </source>
</evidence>
<dbReference type="CDD" id="cd07906">
    <property type="entry name" value="Adenylation_DNA_ligase_LigD_LigC"/>
    <property type="match status" value="1"/>
</dbReference>
<dbReference type="NCBIfam" id="TIGR02779">
    <property type="entry name" value="NHEJ_ligase_lig"/>
    <property type="match status" value="1"/>
</dbReference>
<dbReference type="InterPro" id="IPR012310">
    <property type="entry name" value="DNA_ligase_ATP-dep_cent"/>
</dbReference>
<dbReference type="Gene3D" id="3.30.470.30">
    <property type="entry name" value="DNA ligase/mRNA capping enzyme"/>
    <property type="match status" value="1"/>
</dbReference>
<dbReference type="Gene3D" id="3.30.1490.70">
    <property type="match status" value="1"/>
</dbReference>
<keyword evidence="7" id="KW-0479">Metal-binding</keyword>
<dbReference type="CDD" id="cd07971">
    <property type="entry name" value="OBF_DNA_ligase_LigD"/>
    <property type="match status" value="1"/>
</dbReference>
<keyword evidence="14" id="KW-0238">DNA-binding</keyword>
<feature type="domain" description="ATP-dependent DNA ligase family profile" evidence="22">
    <location>
        <begin position="255"/>
        <end position="421"/>
    </location>
</feature>
<evidence type="ECO:0000256" key="16">
    <source>
        <dbReference type="ARBA" id="ARBA00023204"/>
    </source>
</evidence>
<evidence type="ECO:0000256" key="15">
    <source>
        <dbReference type="ARBA" id="ARBA00023172"/>
    </source>
</evidence>
<dbReference type="InterPro" id="IPR014144">
    <property type="entry name" value="LigD_PE_domain"/>
</dbReference>
<dbReference type="NCBIfam" id="TIGR02777">
    <property type="entry name" value="LigD_PE_dom"/>
    <property type="match status" value="1"/>
</dbReference>
<dbReference type="InterPro" id="IPR014143">
    <property type="entry name" value="NHEJ_ligase_prk"/>
</dbReference>
<evidence type="ECO:0000256" key="7">
    <source>
        <dbReference type="ARBA" id="ARBA00022723"/>
    </source>
</evidence>
<keyword evidence="11" id="KW-0269">Exonuclease</keyword>
<evidence type="ECO:0000256" key="8">
    <source>
        <dbReference type="ARBA" id="ARBA00022741"/>
    </source>
</evidence>
<sequence length="867" mass="93724">MAVSADKLGTYRAKRDFSRSPEPQGGASRRSKAVPRLAFVVQKHDATRLHYDFRLEWEGVLKSWAVTRGPSLDPADKRLAVRVEDHPLDYGSFEGVIPAPGYGAGTVMLWDRGFWAPLDPEHVDRDLAAGELKFVVSGERLKGGFVLVRLKPKPGEKAGRENWLLIKEKDSMATPGEGDAVLKAEKSVKTGRSLAQIAKKAPGEDEVWHSAPKADPVAASAKRAASPKAAKAKPEGLPDFLPPQLCQLVSTPPEGKNWIHELKLDGYRLQLRVEKGRVALRTRTGLDWTQRFPSIAKEAASLPDGIIDGEAVALDADNQPSFGALQAVLAGERKAPLLYWAFDLLHNGKRDLRSETQLARKKALKAHLPAKGQAIRYLDHFTQPGEAVLASACRLHMEGIVSKRADAPYTGGRGMAWTKAKCRGRDEFLIGGWSLEKRGQGRGLGSLLMGAMRDGKLVYMGRVGTGFSGAMGAQLMGKLEPLRRKTSPFVGAQPARLSDALWAEPKLVAEIAYGGLTEEGILRHASFQGLREDKPAREVTPPPEAAAPPAAKAPAAAQASSAARAPGQRAASGPSLTHPDKVLWPATETTPAVTKGELGAYYARFAERILAEVAGRPISVLRAPDGIGHQLFFQRHAMPGQSPLIRAVPIEGQPKPYMRIDDAAGLAALAQVSAVEIHPWGARADRPETPDRLIFDLDPAPELGFDAVVKGALELRERLKGYGLAAFPRVTGGKGLHLVVPLAVPARGEAPDWPQAKQFARLVCAMMEQDAPKLYTTTMAKKARTGRIFLDYLRNDRLSTAIANWSPRGREGAPVAHPIKWAEVKPGLDPAGLRLPALLEAPLPKDPWTGFDAAAGSLREAMEKATR</sequence>
<dbReference type="RefSeq" id="WP_213669053.1">
    <property type="nucleotide sequence ID" value="NZ_JAHCDA010000001.1"/>
</dbReference>
<evidence type="ECO:0000256" key="14">
    <source>
        <dbReference type="ARBA" id="ARBA00023125"/>
    </source>
</evidence>
<dbReference type="PANTHER" id="PTHR42705">
    <property type="entry name" value="BIFUNCTIONAL NON-HOMOLOGOUS END JOINING PROTEIN LIGD"/>
    <property type="match status" value="1"/>
</dbReference>
<dbReference type="Proteomes" id="UP000766336">
    <property type="component" value="Unassembled WGS sequence"/>
</dbReference>
<dbReference type="SUPFAM" id="SSF50249">
    <property type="entry name" value="Nucleic acid-binding proteins"/>
    <property type="match status" value="1"/>
</dbReference>
<keyword evidence="10" id="KW-0378">Hydrolase</keyword>
<keyword evidence="12" id="KW-0067">ATP-binding</keyword>
<dbReference type="InterPro" id="IPR052171">
    <property type="entry name" value="NHEJ_LigD"/>
</dbReference>
<evidence type="ECO:0000256" key="10">
    <source>
        <dbReference type="ARBA" id="ARBA00022801"/>
    </source>
</evidence>
<evidence type="ECO:0000256" key="9">
    <source>
        <dbReference type="ARBA" id="ARBA00022763"/>
    </source>
</evidence>
<dbReference type="SUPFAM" id="SSF56091">
    <property type="entry name" value="DNA ligase/mRNA capping enzyme, catalytic domain"/>
    <property type="match status" value="1"/>
</dbReference>
<dbReference type="Gene3D" id="3.90.920.10">
    <property type="entry name" value="DNA primase, PRIM domain"/>
    <property type="match status" value="1"/>
</dbReference>
<dbReference type="NCBIfam" id="TIGR02778">
    <property type="entry name" value="ligD_pol"/>
    <property type="match status" value="1"/>
</dbReference>
<feature type="region of interest" description="Disordered" evidence="21">
    <location>
        <begin position="533"/>
        <end position="585"/>
    </location>
</feature>
<dbReference type="GO" id="GO:0003910">
    <property type="term" value="F:DNA ligase (ATP) activity"/>
    <property type="evidence" value="ECO:0007669"/>
    <property type="project" value="UniProtKB-EC"/>
</dbReference>
<feature type="region of interest" description="Disordered" evidence="21">
    <location>
        <begin position="200"/>
        <end position="219"/>
    </location>
</feature>
<feature type="compositionally biased region" description="Low complexity" evidence="21">
    <location>
        <begin position="547"/>
        <end position="574"/>
    </location>
</feature>
<dbReference type="Pfam" id="PF13298">
    <property type="entry name" value="LigD_N"/>
    <property type="match status" value="1"/>
</dbReference>
<evidence type="ECO:0000256" key="13">
    <source>
        <dbReference type="ARBA" id="ARBA00022932"/>
    </source>
</evidence>
<evidence type="ECO:0000259" key="23">
    <source>
        <dbReference type="Pfam" id="PF04679"/>
    </source>
</evidence>
<dbReference type="Pfam" id="PF04679">
    <property type="entry name" value="DNA_ligase_A_C"/>
    <property type="match status" value="1"/>
</dbReference>
<dbReference type="Pfam" id="PF21686">
    <property type="entry name" value="LigD_Prim-Pol"/>
    <property type="match status" value="1"/>
</dbReference>
<keyword evidence="13" id="KW-0239">DNA-directed DNA polymerase</keyword>
<keyword evidence="5" id="KW-0548">Nucleotidyltransferase</keyword>
<evidence type="ECO:0000256" key="3">
    <source>
        <dbReference type="ARBA" id="ARBA00022598"/>
    </source>
</evidence>
<evidence type="ECO:0000313" key="27">
    <source>
        <dbReference type="Proteomes" id="UP000766336"/>
    </source>
</evidence>
<feature type="domain" description="DNA ligase D 3'-phosphoesterase" evidence="24">
    <location>
        <begin position="42"/>
        <end position="149"/>
    </location>
</feature>
<dbReference type="InterPro" id="IPR014145">
    <property type="entry name" value="LigD_pol_dom"/>
</dbReference>
<dbReference type="InterPro" id="IPR012309">
    <property type="entry name" value="DNA_ligase_ATP-dep_C"/>
</dbReference>
<dbReference type="Gene3D" id="2.40.50.140">
    <property type="entry name" value="Nucleic acid-binding proteins"/>
    <property type="match status" value="1"/>
</dbReference>
<keyword evidence="9" id="KW-0227">DNA damage</keyword>
<feature type="region of interest" description="Disordered" evidence="21">
    <location>
        <begin position="1"/>
        <end position="31"/>
    </location>
</feature>
<evidence type="ECO:0000256" key="17">
    <source>
        <dbReference type="ARBA" id="ARBA00023211"/>
    </source>
</evidence>
<keyword evidence="8" id="KW-0547">Nucleotide-binding</keyword>
<name>A0ABS5Q9P0_9PROT</name>
<dbReference type="InterPro" id="IPR014146">
    <property type="entry name" value="LigD_ligase_dom"/>
</dbReference>
<evidence type="ECO:0000259" key="24">
    <source>
        <dbReference type="Pfam" id="PF13298"/>
    </source>
</evidence>
<dbReference type="Pfam" id="PF01068">
    <property type="entry name" value="DNA_ligase_A_M"/>
    <property type="match status" value="1"/>
</dbReference>
<evidence type="ECO:0000313" key="26">
    <source>
        <dbReference type="EMBL" id="MBS7810435.1"/>
    </source>
</evidence>
<keyword evidence="6" id="KW-0540">Nuclease</keyword>
<dbReference type="NCBIfam" id="NF004628">
    <property type="entry name" value="PRK05972.1"/>
    <property type="match status" value="1"/>
</dbReference>
<feature type="domain" description="DNA ligase ATP-dependent C-terminal" evidence="23">
    <location>
        <begin position="441"/>
        <end position="534"/>
    </location>
</feature>
<comment type="cofactor">
    <cofactor evidence="1">
        <name>Mn(2+)</name>
        <dbReference type="ChEBI" id="CHEBI:29035"/>
    </cofactor>
</comment>
<keyword evidence="3 26" id="KW-0436">Ligase</keyword>
<dbReference type="NCBIfam" id="TIGR02776">
    <property type="entry name" value="NHEJ_ligase_prk"/>
    <property type="match status" value="1"/>
</dbReference>
<dbReference type="EMBL" id="JAHCDA010000001">
    <property type="protein sequence ID" value="MBS7810435.1"/>
    <property type="molecule type" value="Genomic_DNA"/>
</dbReference>
<evidence type="ECO:0000256" key="12">
    <source>
        <dbReference type="ARBA" id="ARBA00022840"/>
    </source>
</evidence>
<keyword evidence="16" id="KW-0234">DNA repair</keyword>
<evidence type="ECO:0000256" key="21">
    <source>
        <dbReference type="SAM" id="MobiDB-lite"/>
    </source>
</evidence>
<evidence type="ECO:0000259" key="22">
    <source>
        <dbReference type="Pfam" id="PF01068"/>
    </source>
</evidence>
<evidence type="ECO:0000256" key="19">
    <source>
        <dbReference type="ARBA" id="ARBA00029943"/>
    </source>
</evidence>
<organism evidence="26 27">
    <name type="scientific">Roseococcus pinisoli</name>
    <dbReference type="NCBI Taxonomy" id="2835040"/>
    <lineage>
        <taxon>Bacteria</taxon>
        <taxon>Pseudomonadati</taxon>
        <taxon>Pseudomonadota</taxon>
        <taxon>Alphaproteobacteria</taxon>
        <taxon>Acetobacterales</taxon>
        <taxon>Roseomonadaceae</taxon>
        <taxon>Roseococcus</taxon>
    </lineage>
</organism>
<keyword evidence="15" id="KW-0233">DNA recombination</keyword>
<comment type="caution">
    <text evidence="26">The sequence shown here is derived from an EMBL/GenBank/DDBJ whole genome shotgun (WGS) entry which is preliminary data.</text>
</comment>
<dbReference type="PANTHER" id="PTHR42705:SF2">
    <property type="entry name" value="BIFUNCTIONAL NON-HOMOLOGOUS END JOINING PROTEIN LIGD"/>
    <property type="match status" value="1"/>
</dbReference>
<keyword evidence="27" id="KW-1185">Reference proteome</keyword>